<evidence type="ECO:0000256" key="3">
    <source>
        <dbReference type="PIRSR" id="PIRSR000390-1"/>
    </source>
</evidence>
<dbReference type="EMBL" id="SODV01000001">
    <property type="protein sequence ID" value="TDX00037.1"/>
    <property type="molecule type" value="Genomic_DNA"/>
</dbReference>
<dbReference type="OrthoDB" id="9804264at2"/>
<dbReference type="PANTHER" id="PTHR30244">
    <property type="entry name" value="TRANSAMINASE"/>
    <property type="match status" value="1"/>
</dbReference>
<dbReference type="GO" id="GO:0000271">
    <property type="term" value="P:polysaccharide biosynthetic process"/>
    <property type="evidence" value="ECO:0007669"/>
    <property type="project" value="TreeGrafter"/>
</dbReference>
<dbReference type="PIRSF" id="PIRSF000390">
    <property type="entry name" value="PLP_StrS"/>
    <property type="match status" value="1"/>
</dbReference>
<feature type="modified residue" description="N6-(pyridoxal phosphate)lysine" evidence="4">
    <location>
        <position position="186"/>
    </location>
</feature>
<keyword evidence="7" id="KW-1185">Reference proteome</keyword>
<dbReference type="InterPro" id="IPR015422">
    <property type="entry name" value="PyrdxlP-dep_Trfase_small"/>
</dbReference>
<evidence type="ECO:0000256" key="1">
    <source>
        <dbReference type="ARBA" id="ARBA00022898"/>
    </source>
</evidence>
<dbReference type="Gene3D" id="3.40.640.10">
    <property type="entry name" value="Type I PLP-dependent aspartate aminotransferase-like (Major domain)"/>
    <property type="match status" value="1"/>
</dbReference>
<proteinExistence type="inferred from homology"/>
<dbReference type="Gene3D" id="3.90.1150.10">
    <property type="entry name" value="Aspartate Aminotransferase, domain 1"/>
    <property type="match status" value="1"/>
</dbReference>
<dbReference type="SUPFAM" id="SSF53383">
    <property type="entry name" value="PLP-dependent transferases"/>
    <property type="match status" value="1"/>
</dbReference>
<dbReference type="PANTHER" id="PTHR30244:SF36">
    <property type="entry name" value="3-OXO-GLUCOSE-6-PHOSPHATE:GLUTAMATE AMINOTRANSFERASE"/>
    <property type="match status" value="1"/>
</dbReference>
<dbReference type="InterPro" id="IPR015424">
    <property type="entry name" value="PyrdxlP-dep_Trfase"/>
</dbReference>
<dbReference type="InterPro" id="IPR015421">
    <property type="entry name" value="PyrdxlP-dep_Trfase_major"/>
</dbReference>
<comment type="caution">
    <text evidence="6">The sequence shown here is derived from an EMBL/GenBank/DDBJ whole genome shotgun (WGS) entry which is preliminary data.</text>
</comment>
<keyword evidence="1 4" id="KW-0663">Pyridoxal phosphate</keyword>
<dbReference type="CDD" id="cd00616">
    <property type="entry name" value="AHBA_syn"/>
    <property type="match status" value="1"/>
</dbReference>
<accession>A0A4R8DRQ6</accession>
<organism evidence="6 7">
    <name type="scientific">Dinghuibacter silviterrae</name>
    <dbReference type="NCBI Taxonomy" id="1539049"/>
    <lineage>
        <taxon>Bacteria</taxon>
        <taxon>Pseudomonadati</taxon>
        <taxon>Bacteroidota</taxon>
        <taxon>Chitinophagia</taxon>
        <taxon>Chitinophagales</taxon>
        <taxon>Chitinophagaceae</taxon>
        <taxon>Dinghuibacter</taxon>
    </lineage>
</organism>
<dbReference type="GO" id="GO:0030170">
    <property type="term" value="F:pyridoxal phosphate binding"/>
    <property type="evidence" value="ECO:0007669"/>
    <property type="project" value="TreeGrafter"/>
</dbReference>
<evidence type="ECO:0000313" key="7">
    <source>
        <dbReference type="Proteomes" id="UP000294498"/>
    </source>
</evidence>
<comment type="similarity">
    <text evidence="2 5">Belongs to the DegT/DnrJ/EryC1 family.</text>
</comment>
<dbReference type="InterPro" id="IPR000653">
    <property type="entry name" value="DegT/StrS_aminotransferase"/>
</dbReference>
<dbReference type="Pfam" id="PF01041">
    <property type="entry name" value="DegT_DnrJ_EryC1"/>
    <property type="match status" value="1"/>
</dbReference>
<dbReference type="Proteomes" id="UP000294498">
    <property type="component" value="Unassembled WGS sequence"/>
</dbReference>
<reference evidence="6 7" key="1">
    <citation type="submission" date="2019-03" db="EMBL/GenBank/DDBJ databases">
        <title>Genomic Encyclopedia of Type Strains, Phase IV (KMG-IV): sequencing the most valuable type-strain genomes for metagenomic binning, comparative biology and taxonomic classification.</title>
        <authorList>
            <person name="Goeker M."/>
        </authorList>
    </citation>
    <scope>NUCLEOTIDE SEQUENCE [LARGE SCALE GENOMIC DNA]</scope>
    <source>
        <strain evidence="6 7">DSM 100059</strain>
    </source>
</reference>
<evidence type="ECO:0000256" key="5">
    <source>
        <dbReference type="RuleBase" id="RU004508"/>
    </source>
</evidence>
<feature type="active site" description="Proton acceptor" evidence="3">
    <location>
        <position position="186"/>
    </location>
</feature>
<dbReference type="GO" id="GO:0008483">
    <property type="term" value="F:transaminase activity"/>
    <property type="evidence" value="ECO:0007669"/>
    <property type="project" value="TreeGrafter"/>
</dbReference>
<protein>
    <submittedName>
        <fullName evidence="6">dTDP-4-amino-4,6-dideoxygalactose transaminase</fullName>
    </submittedName>
</protein>
<dbReference type="AlphaFoldDB" id="A0A4R8DRQ6"/>
<gene>
    <name evidence="6" type="ORF">EDB95_1053</name>
</gene>
<evidence type="ECO:0000256" key="2">
    <source>
        <dbReference type="ARBA" id="ARBA00037999"/>
    </source>
</evidence>
<name>A0A4R8DRQ6_9BACT</name>
<evidence type="ECO:0000313" key="6">
    <source>
        <dbReference type="EMBL" id="TDX00037.1"/>
    </source>
</evidence>
<dbReference type="RefSeq" id="WP_133991253.1">
    <property type="nucleotide sequence ID" value="NZ_SODV01000001.1"/>
</dbReference>
<sequence>MNIPYLSFTGMHDSIREEMHQAFSAVYDSHWYVLGKKVEAFESQYAGFNGTAFCKGLSNGLDALHLSLKVLGVGPGDEVIVPSNTYIATVLAVSYTGATPVFSEPDPGTYNLDPVRVAEAITGKTKVILPVHLYGQACDMQAIMDLAARHHISVVEDNAQAHGAAFNGKLTGAWGHINATSFYPGKNLGALGDGGAITTNDPELARKAEILRNYGSQKKYFNEVIGHNMRLDELQAALLSVKLPYLKKWTEARQTLAEGYTQRLQGAGDLVLPVTAPGATHVYHVYMVRTRQRDALQAFLQDKGIGTLIHYPLPPHLQEAYRFLGYQQGDFPIAETIAGTCLSLPLWPGMTEAALDEVAGQIHTFFKTHRS</sequence>
<evidence type="ECO:0000256" key="4">
    <source>
        <dbReference type="PIRSR" id="PIRSR000390-2"/>
    </source>
</evidence>